<keyword evidence="1" id="KW-1133">Transmembrane helix</keyword>
<dbReference type="OrthoDB" id="10010452at2759"/>
<name>A0A814LV16_9BILA</name>
<organism evidence="2 3">
    <name type="scientific">Rotaria sordida</name>
    <dbReference type="NCBI Taxonomy" id="392033"/>
    <lineage>
        <taxon>Eukaryota</taxon>
        <taxon>Metazoa</taxon>
        <taxon>Spiralia</taxon>
        <taxon>Gnathifera</taxon>
        <taxon>Rotifera</taxon>
        <taxon>Eurotatoria</taxon>
        <taxon>Bdelloidea</taxon>
        <taxon>Philodinida</taxon>
        <taxon>Philodinidae</taxon>
        <taxon>Rotaria</taxon>
    </lineage>
</organism>
<keyword evidence="1" id="KW-0812">Transmembrane</keyword>
<sequence>MSNSSTQDMDEGIYQMSLVESLLVLIVIGLWLLAVISLARKLERICNPPSIFPNYSLHTKASVCPSSRRDRHSNESVQSTLPPPITFVRATSEPAIDASPRATIYVRSPSETCLHVKSTSTLRVSAMSQYLNSPSALELGKGGMHSRVGSLTIPRTSSYHIRVETTQRPLITQTLLDPKRIPSIVRRSFLDLHRRALVSNTTTNISPIRCIVTAACNNSNANAQHTTTTTTTTTTTNAKVPLLNKHRKANDTDEDDWCLEIYSKTEYLRGYSEEKTRNQATNLYQFLKPSQRYAIQIEQFRSQMNLDYQPPLPRPPPHASW</sequence>
<evidence type="ECO:0000313" key="3">
    <source>
        <dbReference type="Proteomes" id="UP000663882"/>
    </source>
</evidence>
<dbReference type="Proteomes" id="UP000663882">
    <property type="component" value="Unassembled WGS sequence"/>
</dbReference>
<gene>
    <name evidence="2" type="ORF">RFH988_LOCUS17623</name>
</gene>
<evidence type="ECO:0000256" key="1">
    <source>
        <dbReference type="SAM" id="Phobius"/>
    </source>
</evidence>
<evidence type="ECO:0000313" key="2">
    <source>
        <dbReference type="EMBL" id="CAF1068128.1"/>
    </source>
</evidence>
<dbReference type="AlphaFoldDB" id="A0A814LV16"/>
<keyword evidence="1" id="KW-0472">Membrane</keyword>
<protein>
    <submittedName>
        <fullName evidence="2">Uncharacterized protein</fullName>
    </submittedName>
</protein>
<reference evidence="2" key="1">
    <citation type="submission" date="2021-02" db="EMBL/GenBank/DDBJ databases">
        <authorList>
            <person name="Nowell W R."/>
        </authorList>
    </citation>
    <scope>NUCLEOTIDE SEQUENCE</scope>
</reference>
<accession>A0A814LV16</accession>
<dbReference type="EMBL" id="CAJNOO010000949">
    <property type="protein sequence ID" value="CAF1068128.1"/>
    <property type="molecule type" value="Genomic_DNA"/>
</dbReference>
<feature type="transmembrane region" description="Helical" evidence="1">
    <location>
        <begin position="12"/>
        <end position="34"/>
    </location>
</feature>
<comment type="caution">
    <text evidence="2">The sequence shown here is derived from an EMBL/GenBank/DDBJ whole genome shotgun (WGS) entry which is preliminary data.</text>
</comment>
<proteinExistence type="predicted"/>